<comment type="caution">
    <text evidence="2">The sequence shown here is derived from an EMBL/GenBank/DDBJ whole genome shotgun (WGS) entry which is preliminary data.</text>
</comment>
<dbReference type="EMBL" id="BTTX01000007">
    <property type="protein sequence ID" value="GMU10308.1"/>
    <property type="molecule type" value="Genomic_DNA"/>
</dbReference>
<evidence type="ECO:0000256" key="1">
    <source>
        <dbReference type="SAM" id="SignalP"/>
    </source>
</evidence>
<dbReference type="RefSeq" id="WP_338281401.1">
    <property type="nucleotide sequence ID" value="NZ_BTTX01000007.1"/>
</dbReference>
<evidence type="ECO:0000313" key="3">
    <source>
        <dbReference type="Proteomes" id="UP001342631"/>
    </source>
</evidence>
<evidence type="ECO:0008006" key="4">
    <source>
        <dbReference type="Google" id="ProtNLM"/>
    </source>
</evidence>
<accession>A0ABQ6R1Y9</accession>
<evidence type="ECO:0000313" key="2">
    <source>
        <dbReference type="EMBL" id="GMU10308.1"/>
    </source>
</evidence>
<feature type="chain" id="PRO_5047126023" description="DUF4114 domain-containing protein" evidence="1">
    <location>
        <begin position="29"/>
        <end position="563"/>
    </location>
</feature>
<proteinExistence type="predicted"/>
<name>A0ABQ6R1Y9_9BACT</name>
<protein>
    <recommendedName>
        <fullName evidence="4">DUF4114 domain-containing protein</fullName>
    </recommendedName>
</protein>
<gene>
    <name evidence="2" type="ORF">ASNO1_65620</name>
</gene>
<organism evidence="2 3">
    <name type="scientific">Corallococcus caeni</name>
    <dbReference type="NCBI Taxonomy" id="3082388"/>
    <lineage>
        <taxon>Bacteria</taxon>
        <taxon>Pseudomonadati</taxon>
        <taxon>Myxococcota</taxon>
        <taxon>Myxococcia</taxon>
        <taxon>Myxococcales</taxon>
        <taxon>Cystobacterineae</taxon>
        <taxon>Myxococcaceae</taxon>
        <taxon>Corallococcus</taxon>
    </lineage>
</organism>
<keyword evidence="3" id="KW-1185">Reference proteome</keyword>
<feature type="signal peptide" evidence="1">
    <location>
        <begin position="1"/>
        <end position="28"/>
    </location>
</feature>
<dbReference type="Proteomes" id="UP001342631">
    <property type="component" value="Unassembled WGS sequence"/>
</dbReference>
<keyword evidence="1" id="KW-0732">Signal</keyword>
<sequence length="563" mass="59856">MRPRFLHIPYLVAGSVLLSMALPGPASAALPLSCYDTDLEADYEPPFSAESFQFLEQMALTPQQTLVANPHLALTSAEYIVLPVSQRVTATYVHDASGTSPSLGYLYVDDLKSRGYLDVNGNLLDLNGNGITDLHEDLYNLAPPTGSQARPYVGTTRRCSRTFTSGGFTYSQPELALNESCTSAFTSGVLLQDARPGSHPNVRIDVVGSNTPALPRTGYSDNGLFARIPNLLEPAHAANNNRGLGHPVFFLADDGQTADLGTLPGGRELVFFLIVANDSVHLPYEGRVYPCLRKAANGQCTLHLKTSTSVFFSKSKWNLDQDPVGQMPVATRNIGCASSEYCDPWAPHPLDGACAVASTGQNLCGWLEDEALARLGTAPYGNTSLPMEASTVAVSGNGNMPHVSLGAPSSTPQNWLLAFEELTGGGDRDFNDAVFQFRGEASSEVRSRVLFPSPISPDPACAISHMRLHKDDVLGAGCDSSAAISYAVATDCHVCTSGSCSINFTPTWHPVTFAAGAQEAIIDVSSTPGSKPCWMARMSGISQACLPSISNVDVGYVFVPVSP</sequence>
<reference evidence="2 3" key="1">
    <citation type="journal article" date="2024" name="Arch. Microbiol.">
        <title>Corallococcus caeni sp. nov., a novel myxobacterium isolated from activated sludge.</title>
        <authorList>
            <person name="Tomita S."/>
            <person name="Nakai R."/>
            <person name="Kuroda K."/>
            <person name="Kurashita H."/>
            <person name="Hatamoto M."/>
            <person name="Yamaguchi T."/>
            <person name="Narihiro T."/>
        </authorList>
    </citation>
    <scope>NUCLEOTIDE SEQUENCE [LARGE SCALE GENOMIC DNA]</scope>
    <source>
        <strain evidence="2 3">NO1</strain>
    </source>
</reference>